<proteinExistence type="predicted"/>
<accession>A0A0B7N9N7</accession>
<feature type="region of interest" description="Disordered" evidence="1">
    <location>
        <begin position="40"/>
        <end position="76"/>
    </location>
</feature>
<organism evidence="2 3">
    <name type="scientific">Parasitella parasitica</name>
    <dbReference type="NCBI Taxonomy" id="35722"/>
    <lineage>
        <taxon>Eukaryota</taxon>
        <taxon>Fungi</taxon>
        <taxon>Fungi incertae sedis</taxon>
        <taxon>Mucoromycota</taxon>
        <taxon>Mucoromycotina</taxon>
        <taxon>Mucoromycetes</taxon>
        <taxon>Mucorales</taxon>
        <taxon>Mucorineae</taxon>
        <taxon>Mucoraceae</taxon>
        <taxon>Parasitella</taxon>
    </lineage>
</organism>
<evidence type="ECO:0000256" key="1">
    <source>
        <dbReference type="SAM" id="MobiDB-lite"/>
    </source>
</evidence>
<feature type="compositionally biased region" description="Polar residues" evidence="1">
    <location>
        <begin position="59"/>
        <end position="76"/>
    </location>
</feature>
<keyword evidence="3" id="KW-1185">Reference proteome</keyword>
<gene>
    <name evidence="2" type="primary">PARPA_05576.1 scaffold 18730</name>
</gene>
<dbReference type="EMBL" id="LN726786">
    <property type="protein sequence ID" value="CEP11694.1"/>
    <property type="molecule type" value="Genomic_DNA"/>
</dbReference>
<reference evidence="2 3" key="1">
    <citation type="submission" date="2014-09" db="EMBL/GenBank/DDBJ databases">
        <authorList>
            <person name="Ellenberger Sabrina"/>
        </authorList>
    </citation>
    <scope>NUCLEOTIDE SEQUENCE [LARGE SCALE GENOMIC DNA]</scope>
    <source>
        <strain evidence="2 3">CBS 412.66</strain>
    </source>
</reference>
<sequence>MLRYVKEIKRRKHQPFSLQRSTLIRELAIVGLPAPAISEKYDAPTSATTDKNNHEPAPSGSTDTGNGNDSAVPSQADSVLDTLSPLLVNLFTDYSVYRRGIWHRRRDVAEMLSGISREKNHTLKILDDLKSMERDKEF</sequence>
<evidence type="ECO:0000313" key="3">
    <source>
        <dbReference type="Proteomes" id="UP000054107"/>
    </source>
</evidence>
<evidence type="ECO:0000313" key="2">
    <source>
        <dbReference type="EMBL" id="CEP11694.1"/>
    </source>
</evidence>
<name>A0A0B7N9N7_9FUNG</name>
<dbReference type="Proteomes" id="UP000054107">
    <property type="component" value="Unassembled WGS sequence"/>
</dbReference>
<dbReference type="AlphaFoldDB" id="A0A0B7N9N7"/>
<protein>
    <submittedName>
        <fullName evidence="2">Uncharacterized protein</fullName>
    </submittedName>
</protein>